<evidence type="ECO:0000259" key="4">
    <source>
        <dbReference type="PROSITE" id="PS50026"/>
    </source>
</evidence>
<dbReference type="HOGENOM" id="CLU_088364_0_0_1"/>
<evidence type="ECO:0000259" key="3">
    <source>
        <dbReference type="PROSITE" id="PS01180"/>
    </source>
</evidence>
<feature type="domain" description="CUB" evidence="3">
    <location>
        <begin position="19"/>
        <end position="143"/>
    </location>
</feature>
<name>R7VIL3_CAPTE</name>
<evidence type="ECO:0000313" key="6">
    <source>
        <dbReference type="EnsemblMetazoa" id="CapteP140026"/>
    </source>
</evidence>
<dbReference type="AlphaFoldDB" id="R7VIL3"/>
<sequence>MLTTSIEAVTQKDNPITQCGGYLDGPAGHIQTPDFPKPFPLPLSCKWILYTPPGYKAVVYFTQFYVRHGFTMAEYELYEDEDFYIGKTDLGTVNFEEEMESVQPYKPYLVLRFNVGPTMGNMHLRVEHFLLDVYGFNITYEIIPKVEPQTPACSVHNCSFLGNCLASRDYRQYTCQCFDGFYGEHCQFGPYCDPAIGMNMCRNGGTCRSVLH</sequence>
<evidence type="ECO:0008006" key="8">
    <source>
        <dbReference type="Google" id="ProtNLM"/>
    </source>
</evidence>
<evidence type="ECO:0000313" key="5">
    <source>
        <dbReference type="EMBL" id="ELU16131.1"/>
    </source>
</evidence>
<reference evidence="6" key="3">
    <citation type="submission" date="2015-06" db="UniProtKB">
        <authorList>
            <consortium name="EnsemblMetazoa"/>
        </authorList>
    </citation>
    <scope>IDENTIFICATION</scope>
</reference>
<dbReference type="PROSITE" id="PS00022">
    <property type="entry name" value="EGF_1"/>
    <property type="match status" value="1"/>
</dbReference>
<evidence type="ECO:0000313" key="7">
    <source>
        <dbReference type="Proteomes" id="UP000014760"/>
    </source>
</evidence>
<reference evidence="5 7" key="2">
    <citation type="journal article" date="2013" name="Nature">
        <title>Insights into bilaterian evolution from three spiralian genomes.</title>
        <authorList>
            <person name="Simakov O."/>
            <person name="Marletaz F."/>
            <person name="Cho S.J."/>
            <person name="Edsinger-Gonzales E."/>
            <person name="Havlak P."/>
            <person name="Hellsten U."/>
            <person name="Kuo D.H."/>
            <person name="Larsson T."/>
            <person name="Lv J."/>
            <person name="Arendt D."/>
            <person name="Savage R."/>
            <person name="Osoegawa K."/>
            <person name="de Jong P."/>
            <person name="Grimwood J."/>
            <person name="Chapman J.A."/>
            <person name="Shapiro H."/>
            <person name="Aerts A."/>
            <person name="Otillar R.P."/>
            <person name="Terry A.Y."/>
            <person name="Boore J.L."/>
            <person name="Grigoriev I.V."/>
            <person name="Lindberg D.R."/>
            <person name="Seaver E.C."/>
            <person name="Weisblat D.A."/>
            <person name="Putnam N.H."/>
            <person name="Rokhsar D.S."/>
        </authorList>
    </citation>
    <scope>NUCLEOTIDE SEQUENCE</scope>
    <source>
        <strain evidence="5 7">I ESC-2004</strain>
    </source>
</reference>
<feature type="disulfide bond" evidence="2">
    <location>
        <begin position="158"/>
        <end position="175"/>
    </location>
</feature>
<dbReference type="Proteomes" id="UP000014760">
    <property type="component" value="Unassembled WGS sequence"/>
</dbReference>
<dbReference type="CDD" id="cd00041">
    <property type="entry name" value="CUB"/>
    <property type="match status" value="1"/>
</dbReference>
<proteinExistence type="predicted"/>
<evidence type="ECO:0000256" key="2">
    <source>
        <dbReference type="PROSITE-ProRule" id="PRU00076"/>
    </source>
</evidence>
<keyword evidence="7" id="KW-1185">Reference proteome</keyword>
<dbReference type="EnsemblMetazoa" id="CapteT140026">
    <property type="protein sequence ID" value="CapteP140026"/>
    <property type="gene ID" value="CapteG140026"/>
</dbReference>
<dbReference type="OMA" id="LCFNDEH"/>
<dbReference type="EMBL" id="KB293301">
    <property type="protein sequence ID" value="ELU16131.1"/>
    <property type="molecule type" value="Genomic_DNA"/>
</dbReference>
<dbReference type="PROSITE" id="PS01186">
    <property type="entry name" value="EGF_2"/>
    <property type="match status" value="1"/>
</dbReference>
<reference evidence="7" key="1">
    <citation type="submission" date="2012-12" db="EMBL/GenBank/DDBJ databases">
        <authorList>
            <person name="Hellsten U."/>
            <person name="Grimwood J."/>
            <person name="Chapman J.A."/>
            <person name="Shapiro H."/>
            <person name="Aerts A."/>
            <person name="Otillar R.P."/>
            <person name="Terry A.Y."/>
            <person name="Boore J.L."/>
            <person name="Simakov O."/>
            <person name="Marletaz F."/>
            <person name="Cho S.-J."/>
            <person name="Edsinger-Gonzales E."/>
            <person name="Havlak P."/>
            <person name="Kuo D.-H."/>
            <person name="Larsson T."/>
            <person name="Lv J."/>
            <person name="Arendt D."/>
            <person name="Savage R."/>
            <person name="Osoegawa K."/>
            <person name="de Jong P."/>
            <person name="Lindberg D.R."/>
            <person name="Seaver E.C."/>
            <person name="Weisblat D.A."/>
            <person name="Putnam N.H."/>
            <person name="Grigoriev I.V."/>
            <person name="Rokhsar D.S."/>
        </authorList>
    </citation>
    <scope>NUCLEOTIDE SEQUENCE</scope>
    <source>
        <strain evidence="7">I ESC-2004</strain>
    </source>
</reference>
<feature type="domain" description="EGF-like" evidence="4">
    <location>
        <begin position="149"/>
        <end position="187"/>
    </location>
</feature>
<dbReference type="SUPFAM" id="SSF57196">
    <property type="entry name" value="EGF/Laminin"/>
    <property type="match status" value="1"/>
</dbReference>
<dbReference type="PROSITE" id="PS01180">
    <property type="entry name" value="CUB"/>
    <property type="match status" value="1"/>
</dbReference>
<dbReference type="EMBL" id="AMQN01004347">
    <property type="status" value="NOT_ANNOTATED_CDS"/>
    <property type="molecule type" value="Genomic_DNA"/>
</dbReference>
<keyword evidence="1 2" id="KW-1015">Disulfide bond</keyword>
<dbReference type="SUPFAM" id="SSF49854">
    <property type="entry name" value="Spermadhesin, CUB domain"/>
    <property type="match status" value="1"/>
</dbReference>
<dbReference type="Pfam" id="PF00431">
    <property type="entry name" value="CUB"/>
    <property type="match status" value="1"/>
</dbReference>
<keyword evidence="2" id="KW-0245">EGF-like domain</keyword>
<gene>
    <name evidence="5" type="ORF">CAPTEDRAFT_140026</name>
</gene>
<accession>R7VIL3</accession>
<protein>
    <recommendedName>
        <fullName evidence="8">CUB domain-containing protein</fullName>
    </recommendedName>
</protein>
<comment type="caution">
    <text evidence="2">Lacks conserved residue(s) required for the propagation of feature annotation.</text>
</comment>
<dbReference type="InterPro" id="IPR000742">
    <property type="entry name" value="EGF"/>
</dbReference>
<dbReference type="OrthoDB" id="6138650at2759"/>
<dbReference type="InterPro" id="IPR035914">
    <property type="entry name" value="Sperma_CUB_dom_sf"/>
</dbReference>
<feature type="disulfide bond" evidence="2">
    <location>
        <begin position="177"/>
        <end position="186"/>
    </location>
</feature>
<dbReference type="PROSITE" id="PS50026">
    <property type="entry name" value="EGF_3"/>
    <property type="match status" value="1"/>
</dbReference>
<dbReference type="InterPro" id="IPR000859">
    <property type="entry name" value="CUB_dom"/>
</dbReference>
<evidence type="ECO:0000256" key="1">
    <source>
        <dbReference type="ARBA" id="ARBA00023157"/>
    </source>
</evidence>
<dbReference type="Gene3D" id="2.10.25.10">
    <property type="entry name" value="Laminin"/>
    <property type="match status" value="1"/>
</dbReference>
<dbReference type="Gene3D" id="2.60.120.290">
    <property type="entry name" value="Spermadhesin, CUB domain"/>
    <property type="match status" value="1"/>
</dbReference>
<organism evidence="5">
    <name type="scientific">Capitella teleta</name>
    <name type="common">Polychaete worm</name>
    <dbReference type="NCBI Taxonomy" id="283909"/>
    <lineage>
        <taxon>Eukaryota</taxon>
        <taxon>Metazoa</taxon>
        <taxon>Spiralia</taxon>
        <taxon>Lophotrochozoa</taxon>
        <taxon>Annelida</taxon>
        <taxon>Polychaeta</taxon>
        <taxon>Sedentaria</taxon>
        <taxon>Scolecida</taxon>
        <taxon>Capitellidae</taxon>
        <taxon>Capitella</taxon>
    </lineage>
</organism>